<name>A0AAX6FIB9_IRIPA</name>
<dbReference type="Proteomes" id="UP001140949">
    <property type="component" value="Unassembled WGS sequence"/>
</dbReference>
<dbReference type="InterPro" id="IPR033131">
    <property type="entry name" value="Pectinesterase_Asp_AS"/>
</dbReference>
<feature type="active site" evidence="4">
    <location>
        <position position="77"/>
    </location>
</feature>
<dbReference type="EMBL" id="JANAVB010028397">
    <property type="protein sequence ID" value="KAJ6816099.1"/>
    <property type="molecule type" value="Genomic_DNA"/>
</dbReference>
<dbReference type="PROSITE" id="PS00503">
    <property type="entry name" value="PECTINESTERASE_2"/>
    <property type="match status" value="1"/>
</dbReference>
<evidence type="ECO:0000256" key="2">
    <source>
        <dbReference type="ARBA" id="ARBA00022801"/>
    </source>
</evidence>
<keyword evidence="2 5" id="KW-0378">Hydrolase</keyword>
<gene>
    <name evidence="8" type="ORF">M6B38_417145</name>
</gene>
<evidence type="ECO:0000259" key="7">
    <source>
        <dbReference type="Pfam" id="PF01095"/>
    </source>
</evidence>
<dbReference type="SUPFAM" id="SSF51126">
    <property type="entry name" value="Pectin lyase-like"/>
    <property type="match status" value="1"/>
</dbReference>
<dbReference type="AlphaFoldDB" id="A0AAX6FIB9"/>
<proteinExistence type="predicted"/>
<dbReference type="Gene3D" id="2.160.20.10">
    <property type="entry name" value="Single-stranded right-handed beta-helix, Pectin lyase-like"/>
    <property type="match status" value="1"/>
</dbReference>
<dbReference type="GO" id="GO:0042545">
    <property type="term" value="P:cell wall modification"/>
    <property type="evidence" value="ECO:0007669"/>
    <property type="project" value="UniProtKB-UniRule"/>
</dbReference>
<evidence type="ECO:0000313" key="9">
    <source>
        <dbReference type="Proteomes" id="UP001140949"/>
    </source>
</evidence>
<reference evidence="8" key="2">
    <citation type="submission" date="2023-04" db="EMBL/GenBank/DDBJ databases">
        <authorList>
            <person name="Bruccoleri R.E."/>
            <person name="Oakeley E.J."/>
            <person name="Faust A.-M."/>
            <person name="Dessus-Babus S."/>
            <person name="Altorfer M."/>
            <person name="Burckhardt D."/>
            <person name="Oertli M."/>
            <person name="Naumann U."/>
            <person name="Petersen F."/>
            <person name="Wong J."/>
        </authorList>
    </citation>
    <scope>NUCLEOTIDE SEQUENCE</scope>
    <source>
        <strain evidence="8">GSM-AAB239-AS_SAM_17_03QT</strain>
        <tissue evidence="8">Leaf</tissue>
    </source>
</reference>
<evidence type="ECO:0000256" key="6">
    <source>
        <dbReference type="SAM" id="MobiDB-lite"/>
    </source>
</evidence>
<dbReference type="InterPro" id="IPR011050">
    <property type="entry name" value="Pectin_lyase_fold/virulence"/>
</dbReference>
<comment type="pathway">
    <text evidence="1 5">Glycan metabolism; pectin degradation; 2-dehydro-3-deoxy-D-gluconate from pectin: step 1/5.</text>
</comment>
<sequence length="142" mass="15696">MDDVQFRNLSCCSGRIHIAGHLYTEHSGAGEAPGGGAKGGGRRSVINRCRLAGYQDTLYAHSLRQFYRETSISGTVDFVFGNAAVVFQKCCLVARLPMRNQQNRDRRDGPTRTRTRGLRYRTGVVPGPDLLQAEDARADVPR</sequence>
<evidence type="ECO:0000256" key="1">
    <source>
        <dbReference type="ARBA" id="ARBA00005184"/>
    </source>
</evidence>
<feature type="region of interest" description="Disordered" evidence="6">
    <location>
        <begin position="101"/>
        <end position="126"/>
    </location>
</feature>
<dbReference type="EC" id="3.1.1.11" evidence="5"/>
<dbReference type="PANTHER" id="PTHR31707">
    <property type="entry name" value="PECTINESTERASE"/>
    <property type="match status" value="1"/>
</dbReference>
<protein>
    <recommendedName>
        <fullName evidence="5">Pectinesterase</fullName>
        <ecNumber evidence="5">3.1.1.11</ecNumber>
    </recommendedName>
</protein>
<feature type="compositionally biased region" description="Basic and acidic residues" evidence="6">
    <location>
        <begin position="102"/>
        <end position="111"/>
    </location>
</feature>
<organism evidence="8 9">
    <name type="scientific">Iris pallida</name>
    <name type="common">Sweet iris</name>
    <dbReference type="NCBI Taxonomy" id="29817"/>
    <lineage>
        <taxon>Eukaryota</taxon>
        <taxon>Viridiplantae</taxon>
        <taxon>Streptophyta</taxon>
        <taxon>Embryophyta</taxon>
        <taxon>Tracheophyta</taxon>
        <taxon>Spermatophyta</taxon>
        <taxon>Magnoliopsida</taxon>
        <taxon>Liliopsida</taxon>
        <taxon>Asparagales</taxon>
        <taxon>Iridaceae</taxon>
        <taxon>Iridoideae</taxon>
        <taxon>Irideae</taxon>
        <taxon>Iris</taxon>
    </lineage>
</organism>
<evidence type="ECO:0000313" key="8">
    <source>
        <dbReference type="EMBL" id="KAJ6816099.1"/>
    </source>
</evidence>
<comment type="catalytic activity">
    <reaction evidence="5">
        <text>[(1-&gt;4)-alpha-D-galacturonosyl methyl ester](n) + n H2O = [(1-&gt;4)-alpha-D-galacturonosyl](n) + n methanol + n H(+)</text>
        <dbReference type="Rhea" id="RHEA:22380"/>
        <dbReference type="Rhea" id="RHEA-COMP:14570"/>
        <dbReference type="Rhea" id="RHEA-COMP:14573"/>
        <dbReference type="ChEBI" id="CHEBI:15377"/>
        <dbReference type="ChEBI" id="CHEBI:15378"/>
        <dbReference type="ChEBI" id="CHEBI:17790"/>
        <dbReference type="ChEBI" id="CHEBI:140522"/>
        <dbReference type="ChEBI" id="CHEBI:140523"/>
        <dbReference type="EC" id="3.1.1.11"/>
    </reaction>
</comment>
<keyword evidence="3 5" id="KW-0063">Aspartyl esterase</keyword>
<comment type="caution">
    <text evidence="8">The sequence shown here is derived from an EMBL/GenBank/DDBJ whole genome shotgun (WGS) entry which is preliminary data.</text>
</comment>
<accession>A0AAX6FIB9</accession>
<dbReference type="GO" id="GO:0045490">
    <property type="term" value="P:pectin catabolic process"/>
    <property type="evidence" value="ECO:0007669"/>
    <property type="project" value="UniProtKB-UniRule"/>
</dbReference>
<feature type="domain" description="Pectinesterase catalytic" evidence="7">
    <location>
        <begin position="40"/>
        <end position="104"/>
    </location>
</feature>
<evidence type="ECO:0000256" key="5">
    <source>
        <dbReference type="RuleBase" id="RU000589"/>
    </source>
</evidence>
<reference evidence="8" key="1">
    <citation type="journal article" date="2023" name="GigaByte">
        <title>Genome assembly of the bearded iris, Iris pallida Lam.</title>
        <authorList>
            <person name="Bruccoleri R.E."/>
            <person name="Oakeley E.J."/>
            <person name="Faust A.M.E."/>
            <person name="Altorfer M."/>
            <person name="Dessus-Babus S."/>
            <person name="Burckhardt D."/>
            <person name="Oertli M."/>
            <person name="Naumann U."/>
            <person name="Petersen F."/>
            <person name="Wong J."/>
        </authorList>
    </citation>
    <scope>NUCLEOTIDE SEQUENCE</scope>
    <source>
        <strain evidence="8">GSM-AAB239-AS_SAM_17_03QT</strain>
    </source>
</reference>
<dbReference type="Pfam" id="PF01095">
    <property type="entry name" value="Pectinesterase"/>
    <property type="match status" value="1"/>
</dbReference>
<dbReference type="InterPro" id="IPR000070">
    <property type="entry name" value="Pectinesterase_cat"/>
</dbReference>
<dbReference type="InterPro" id="IPR012334">
    <property type="entry name" value="Pectin_lyas_fold"/>
</dbReference>
<keyword evidence="9" id="KW-1185">Reference proteome</keyword>
<evidence type="ECO:0000256" key="4">
    <source>
        <dbReference type="PROSITE-ProRule" id="PRU10040"/>
    </source>
</evidence>
<evidence type="ECO:0000256" key="3">
    <source>
        <dbReference type="ARBA" id="ARBA00023085"/>
    </source>
</evidence>
<dbReference type="GO" id="GO:0030599">
    <property type="term" value="F:pectinesterase activity"/>
    <property type="evidence" value="ECO:0007669"/>
    <property type="project" value="UniProtKB-UniRule"/>
</dbReference>